<organism evidence="7 8">
    <name type="scientific">Allacma fusca</name>
    <dbReference type="NCBI Taxonomy" id="39272"/>
    <lineage>
        <taxon>Eukaryota</taxon>
        <taxon>Metazoa</taxon>
        <taxon>Ecdysozoa</taxon>
        <taxon>Arthropoda</taxon>
        <taxon>Hexapoda</taxon>
        <taxon>Collembola</taxon>
        <taxon>Symphypleona</taxon>
        <taxon>Sminthuridae</taxon>
        <taxon>Allacma</taxon>
    </lineage>
</organism>
<comment type="catalytic activity">
    <reaction evidence="4">
        <text>a long-chain fatty acyl-CoA + 2 NADPH + 2 H(+) = a long-chain primary fatty alcohol + 2 NADP(+) + CoA</text>
        <dbReference type="Rhea" id="RHEA:52716"/>
        <dbReference type="ChEBI" id="CHEBI:15378"/>
        <dbReference type="ChEBI" id="CHEBI:57287"/>
        <dbReference type="ChEBI" id="CHEBI:57783"/>
        <dbReference type="ChEBI" id="CHEBI:58349"/>
        <dbReference type="ChEBI" id="CHEBI:77396"/>
        <dbReference type="ChEBI" id="CHEBI:83139"/>
        <dbReference type="EC" id="1.2.1.84"/>
    </reaction>
</comment>
<dbReference type="Proteomes" id="UP000708208">
    <property type="component" value="Unassembled WGS sequence"/>
</dbReference>
<dbReference type="InterPro" id="IPR026055">
    <property type="entry name" value="FAR"/>
</dbReference>
<feature type="transmembrane region" description="Helical" evidence="4">
    <location>
        <begin position="407"/>
        <end position="425"/>
    </location>
</feature>
<keyword evidence="8" id="KW-1185">Reference proteome</keyword>
<dbReference type="GO" id="GO:0035336">
    <property type="term" value="P:long-chain fatty-acyl-CoA metabolic process"/>
    <property type="evidence" value="ECO:0007669"/>
    <property type="project" value="TreeGrafter"/>
</dbReference>
<keyword evidence="4" id="KW-0560">Oxidoreductase</keyword>
<dbReference type="PANTHER" id="PTHR11011">
    <property type="entry name" value="MALE STERILITY PROTEIN 2-RELATED"/>
    <property type="match status" value="1"/>
</dbReference>
<dbReference type="OrthoDB" id="429813at2759"/>
<evidence type="ECO:0000256" key="1">
    <source>
        <dbReference type="ARBA" id="ARBA00005928"/>
    </source>
</evidence>
<evidence type="ECO:0000259" key="5">
    <source>
        <dbReference type="Pfam" id="PF03015"/>
    </source>
</evidence>
<proteinExistence type="inferred from homology"/>
<feature type="domain" description="Fatty acyl-CoA reductase C-terminal" evidence="5">
    <location>
        <begin position="296"/>
        <end position="388"/>
    </location>
</feature>
<keyword evidence="4" id="KW-0812">Transmembrane</keyword>
<dbReference type="CDD" id="cd09071">
    <property type="entry name" value="FAR_C"/>
    <property type="match status" value="1"/>
</dbReference>
<comment type="caution">
    <text evidence="7">The sequence shown here is derived from an EMBL/GenBank/DDBJ whole genome shotgun (WGS) entry which is preliminary data.</text>
</comment>
<evidence type="ECO:0000256" key="3">
    <source>
        <dbReference type="ARBA" id="ARBA00023098"/>
    </source>
</evidence>
<name>A0A8J2PFH5_9HEXA</name>
<dbReference type="Pfam" id="PF07993">
    <property type="entry name" value="NAD_binding_4"/>
    <property type="match status" value="1"/>
</dbReference>
<gene>
    <name evidence="7" type="ORF">AFUS01_LOCUS30501</name>
</gene>
<dbReference type="EC" id="1.2.1.84" evidence="4"/>
<keyword evidence="4" id="KW-0521">NADP</keyword>
<dbReference type="EMBL" id="CAJVCH010468926">
    <property type="protein sequence ID" value="CAG7820093.1"/>
    <property type="molecule type" value="Genomic_DNA"/>
</dbReference>
<sequence>MEVVRWFETKVEDSCPQVGKIFVLIRDKRNQCPAARLQNLLNEPIFEKLKTLQPNFHEKVEAISGDISIPKLGICCRDLEVLQKNVSIIIHSAATVRFNSPLKEALNINLQGTGRLLEMATEMKLLQAFVYISTAFSNCERSVIEEKIYSVEVTPQDALYLANNLNDELLERISPSLIKDKPNTYTLSKQLTETLIDQWKAKLPICIVRPSIIAATEKDPIPGFIDNFTAMLGKTEKRSNLQIYNLSSCENPFSCKVFIPRFEQSCYKNPVKKMMTYPYVYLITNRTVFKLGCFFFHRLPAICFDAIAGIMGQEKLCMPIYKKVAESIDVLEYFSVNIWTFKSNSTKALYGSLSPQDKSVFRFNVQDIDWDSYIVDYTSGIRKYALKEADKHQGARKRLLQLRAFDLCLKLFLVLPIILVCLMWYI</sequence>
<evidence type="ECO:0000259" key="6">
    <source>
        <dbReference type="Pfam" id="PF07993"/>
    </source>
</evidence>
<dbReference type="InterPro" id="IPR013120">
    <property type="entry name" value="FAR_NAD-bd"/>
</dbReference>
<protein>
    <recommendedName>
        <fullName evidence="4">Fatty acyl-CoA reductase</fullName>
        <ecNumber evidence="4">1.2.1.84</ecNumber>
    </recommendedName>
</protein>
<dbReference type="AlphaFoldDB" id="A0A8J2PFH5"/>
<evidence type="ECO:0000313" key="7">
    <source>
        <dbReference type="EMBL" id="CAG7820093.1"/>
    </source>
</evidence>
<evidence type="ECO:0000256" key="4">
    <source>
        <dbReference type="RuleBase" id="RU363097"/>
    </source>
</evidence>
<evidence type="ECO:0000256" key="2">
    <source>
        <dbReference type="ARBA" id="ARBA00022516"/>
    </source>
</evidence>
<dbReference type="CDD" id="cd05236">
    <property type="entry name" value="FAR-N_SDR_e"/>
    <property type="match status" value="1"/>
</dbReference>
<dbReference type="GO" id="GO:0005777">
    <property type="term" value="C:peroxisome"/>
    <property type="evidence" value="ECO:0007669"/>
    <property type="project" value="TreeGrafter"/>
</dbReference>
<dbReference type="GO" id="GO:0102965">
    <property type="term" value="F:alcohol-forming long-chain fatty acyl-CoA reductase activity"/>
    <property type="evidence" value="ECO:0007669"/>
    <property type="project" value="UniProtKB-EC"/>
</dbReference>
<dbReference type="Pfam" id="PF03015">
    <property type="entry name" value="Sterile"/>
    <property type="match status" value="1"/>
</dbReference>
<keyword evidence="4" id="KW-1133">Transmembrane helix</keyword>
<evidence type="ECO:0000313" key="8">
    <source>
        <dbReference type="Proteomes" id="UP000708208"/>
    </source>
</evidence>
<comment type="function">
    <text evidence="4">Catalyzes the reduction of fatty acyl-CoA to fatty alcohols.</text>
</comment>
<dbReference type="GO" id="GO:0080019">
    <property type="term" value="F:alcohol-forming very long-chain fatty acyl-CoA reductase activity"/>
    <property type="evidence" value="ECO:0007669"/>
    <property type="project" value="InterPro"/>
</dbReference>
<keyword evidence="4" id="KW-0472">Membrane</keyword>
<reference evidence="7" key="1">
    <citation type="submission" date="2021-06" db="EMBL/GenBank/DDBJ databases">
        <authorList>
            <person name="Hodson N. C."/>
            <person name="Mongue J. A."/>
            <person name="Jaron S. K."/>
        </authorList>
    </citation>
    <scope>NUCLEOTIDE SEQUENCE</scope>
</reference>
<keyword evidence="3 4" id="KW-0443">Lipid metabolism</keyword>
<dbReference type="InterPro" id="IPR033640">
    <property type="entry name" value="FAR_C"/>
</dbReference>
<accession>A0A8J2PFH5</accession>
<comment type="similarity">
    <text evidence="1 4">Belongs to the fatty acyl-CoA reductase family.</text>
</comment>
<keyword evidence="2 4" id="KW-0444">Lipid biosynthesis</keyword>
<dbReference type="PANTHER" id="PTHR11011:SF45">
    <property type="entry name" value="FATTY ACYL-COA REDUCTASE CG8306-RELATED"/>
    <property type="match status" value="1"/>
</dbReference>
<feature type="domain" description="Thioester reductase (TE)" evidence="6">
    <location>
        <begin position="14"/>
        <end position="230"/>
    </location>
</feature>